<dbReference type="InterPro" id="IPR009053">
    <property type="entry name" value="Prefoldin"/>
</dbReference>
<accession>A0A1R0GR10</accession>
<dbReference type="GO" id="GO:0006457">
    <property type="term" value="P:protein folding"/>
    <property type="evidence" value="ECO:0007669"/>
    <property type="project" value="InterPro"/>
</dbReference>
<evidence type="ECO:0000256" key="1">
    <source>
        <dbReference type="ARBA" id="ARBA00010048"/>
    </source>
</evidence>
<comment type="similarity">
    <text evidence="1">Belongs to the prefoldin subunit alpha family.</text>
</comment>
<dbReference type="GO" id="GO:0007021">
    <property type="term" value="P:tubulin complex assembly"/>
    <property type="evidence" value="ECO:0007669"/>
    <property type="project" value="TreeGrafter"/>
</dbReference>
<evidence type="ECO:0000313" key="5">
    <source>
        <dbReference type="EMBL" id="OLY79288.1"/>
    </source>
</evidence>
<name>A0A1R0GR10_9FUNG</name>
<dbReference type="GO" id="GO:0016272">
    <property type="term" value="C:prefoldin complex"/>
    <property type="evidence" value="ECO:0007669"/>
    <property type="project" value="InterPro"/>
</dbReference>
<dbReference type="PANTHER" id="PTHR12409">
    <property type="entry name" value="PREFOLDIN SUBUNIT 3"/>
    <property type="match status" value="1"/>
</dbReference>
<organism evidence="5 6">
    <name type="scientific">Smittium mucronatum</name>
    <dbReference type="NCBI Taxonomy" id="133383"/>
    <lineage>
        <taxon>Eukaryota</taxon>
        <taxon>Fungi</taxon>
        <taxon>Fungi incertae sedis</taxon>
        <taxon>Zoopagomycota</taxon>
        <taxon>Kickxellomycotina</taxon>
        <taxon>Harpellomycetes</taxon>
        <taxon>Harpellales</taxon>
        <taxon>Legeriomycetaceae</taxon>
        <taxon>Smittium</taxon>
    </lineage>
</organism>
<dbReference type="Proteomes" id="UP000187455">
    <property type="component" value="Unassembled WGS sequence"/>
</dbReference>
<dbReference type="GO" id="GO:0015631">
    <property type="term" value="F:tubulin binding"/>
    <property type="evidence" value="ECO:0007669"/>
    <property type="project" value="TreeGrafter"/>
</dbReference>
<keyword evidence="6" id="KW-1185">Reference proteome</keyword>
<feature type="coiled-coil region" evidence="4">
    <location>
        <begin position="79"/>
        <end position="113"/>
    </location>
</feature>
<dbReference type="GO" id="GO:0007017">
    <property type="term" value="P:microtubule-based process"/>
    <property type="evidence" value="ECO:0007669"/>
    <property type="project" value="TreeGrafter"/>
</dbReference>
<evidence type="ECO:0000256" key="3">
    <source>
        <dbReference type="ARBA" id="ARBA00023186"/>
    </source>
</evidence>
<evidence type="ECO:0000256" key="4">
    <source>
        <dbReference type="SAM" id="Coils"/>
    </source>
</evidence>
<dbReference type="FunFam" id="1.10.287.370:FF:000001">
    <property type="entry name" value="Prefoldin subunit 3"/>
    <property type="match status" value="1"/>
</dbReference>
<keyword evidence="4" id="KW-0175">Coiled coil</keyword>
<sequence>MEVNTMQRRKGLEEKIPEIEKSLSMVEFIMNREDTENPIETSFELYDTLYTQAEIKQPDKVCLWLGANVMLEYTLEEAKDLLESKLKSAKQSLENAIEDLDFLREQITTMEVNTARTYNWDVKQRRLTKSA</sequence>
<keyword evidence="3" id="KW-0143">Chaperone</keyword>
<evidence type="ECO:0000313" key="6">
    <source>
        <dbReference type="Proteomes" id="UP000187455"/>
    </source>
</evidence>
<dbReference type="STRING" id="133383.A0A1R0GR10"/>
<dbReference type="Gene3D" id="1.10.287.370">
    <property type="match status" value="1"/>
</dbReference>
<dbReference type="Pfam" id="PF02996">
    <property type="entry name" value="Prefoldin"/>
    <property type="match status" value="1"/>
</dbReference>
<dbReference type="OrthoDB" id="6375174at2759"/>
<reference evidence="5 6" key="1">
    <citation type="journal article" date="2016" name="Mol. Biol. Evol.">
        <title>Genome-Wide Survey of Gut Fungi (Harpellales) Reveals the First Horizontally Transferred Ubiquitin Gene from a Mosquito Host.</title>
        <authorList>
            <person name="Wang Y."/>
            <person name="White M.M."/>
            <person name="Kvist S."/>
            <person name="Moncalvo J.M."/>
        </authorList>
    </citation>
    <scope>NUCLEOTIDE SEQUENCE [LARGE SCALE GENOMIC DNA]</scope>
    <source>
        <strain evidence="5 6">ALG-7-W6</strain>
    </source>
</reference>
<dbReference type="GO" id="GO:0005737">
    <property type="term" value="C:cytoplasm"/>
    <property type="evidence" value="ECO:0007669"/>
    <property type="project" value="UniProtKB-ARBA"/>
</dbReference>
<dbReference type="PANTHER" id="PTHR12409:SF0">
    <property type="entry name" value="PREFOLDIN SUBUNIT 3"/>
    <property type="match status" value="1"/>
</dbReference>
<comment type="subunit">
    <text evidence="2">Heterohexamer of two PFD-alpha type and four PFD-beta type subunits.</text>
</comment>
<dbReference type="InterPro" id="IPR016655">
    <property type="entry name" value="PFD3"/>
</dbReference>
<dbReference type="InterPro" id="IPR004127">
    <property type="entry name" value="Prefoldin_subunit_alpha"/>
</dbReference>
<protein>
    <submittedName>
        <fullName evidence="5">Prefoldin subunit 3</fullName>
    </submittedName>
</protein>
<gene>
    <name evidence="5" type="ORF">AYI68_g6650</name>
</gene>
<evidence type="ECO:0000256" key="2">
    <source>
        <dbReference type="ARBA" id="ARBA00011695"/>
    </source>
</evidence>
<comment type="caution">
    <text evidence="5">The sequence shown here is derived from an EMBL/GenBank/DDBJ whole genome shotgun (WGS) entry which is preliminary data.</text>
</comment>
<dbReference type="AlphaFoldDB" id="A0A1R0GR10"/>
<proteinExistence type="inferred from homology"/>
<dbReference type="SUPFAM" id="SSF46579">
    <property type="entry name" value="Prefoldin"/>
    <property type="match status" value="1"/>
</dbReference>
<dbReference type="CDD" id="cd23156">
    <property type="entry name" value="Prefoldin_3"/>
    <property type="match status" value="1"/>
</dbReference>
<dbReference type="EMBL" id="LSSL01004663">
    <property type="protein sequence ID" value="OLY79288.1"/>
    <property type="molecule type" value="Genomic_DNA"/>
</dbReference>